<feature type="domain" description="HTH lysR-type" evidence="5">
    <location>
        <begin position="50"/>
        <end position="107"/>
    </location>
</feature>
<dbReference type="PANTHER" id="PTHR30126:SF77">
    <property type="entry name" value="TRANSCRIPTIONAL REGULATORY PROTEIN"/>
    <property type="match status" value="1"/>
</dbReference>
<evidence type="ECO:0000256" key="4">
    <source>
        <dbReference type="ARBA" id="ARBA00023163"/>
    </source>
</evidence>
<proteinExistence type="inferred from homology"/>
<dbReference type="Pfam" id="PF03466">
    <property type="entry name" value="LysR_substrate"/>
    <property type="match status" value="1"/>
</dbReference>
<dbReference type="AlphaFoldDB" id="A0A1B2F9L6"/>
<organism evidence="6">
    <name type="scientific">Pseudomonas putida</name>
    <name type="common">Arthrobacter siderocapsulatus</name>
    <dbReference type="NCBI Taxonomy" id="303"/>
    <lineage>
        <taxon>Bacteria</taxon>
        <taxon>Pseudomonadati</taxon>
        <taxon>Pseudomonadota</taxon>
        <taxon>Gammaproteobacteria</taxon>
        <taxon>Pseudomonadales</taxon>
        <taxon>Pseudomonadaceae</taxon>
        <taxon>Pseudomonas</taxon>
    </lineage>
</organism>
<dbReference type="Pfam" id="PF00126">
    <property type="entry name" value="HTH_1"/>
    <property type="match status" value="1"/>
</dbReference>
<reference evidence="6" key="1">
    <citation type="submission" date="2016-07" db="EMBL/GenBank/DDBJ databases">
        <title>New class B carbapenemase carried by novel plasmid in Pseudomonas putida enviromental strain in eastern Amazonia.</title>
        <authorList>
            <person name="Souza C.O."/>
            <person name="Lima K.V."/>
            <person name="Brasiliense D.M."/>
            <person name="Perez-Chaparro P.J."/>
            <person name="Mamizuka E.M."/>
            <person name="Lima M.O."/>
            <person name="Lima L.N."/>
            <person name="McCulloch J.A."/>
        </authorList>
    </citation>
    <scope>NUCLEOTIDE SEQUENCE [LARGE SCALE GENOMIC DNA]</scope>
    <source>
        <strain evidence="6">IEC33019</strain>
    </source>
</reference>
<evidence type="ECO:0000313" key="6">
    <source>
        <dbReference type="EMBL" id="ANY88835.1"/>
    </source>
</evidence>
<dbReference type="FunFam" id="1.10.10.10:FF:000001">
    <property type="entry name" value="LysR family transcriptional regulator"/>
    <property type="match status" value="1"/>
</dbReference>
<keyword evidence="3" id="KW-0238">DNA-binding</keyword>
<dbReference type="Gene3D" id="3.40.190.10">
    <property type="entry name" value="Periplasmic binding protein-like II"/>
    <property type="match status" value="2"/>
</dbReference>
<protein>
    <submittedName>
        <fullName evidence="6">HTH-type transcriptional regulator GltR</fullName>
    </submittedName>
</protein>
<dbReference type="GO" id="GO:0003700">
    <property type="term" value="F:DNA-binding transcription factor activity"/>
    <property type="evidence" value="ECO:0007669"/>
    <property type="project" value="InterPro"/>
</dbReference>
<dbReference type="PANTHER" id="PTHR30126">
    <property type="entry name" value="HTH-TYPE TRANSCRIPTIONAL REGULATOR"/>
    <property type="match status" value="1"/>
</dbReference>
<evidence type="ECO:0000256" key="3">
    <source>
        <dbReference type="ARBA" id="ARBA00023125"/>
    </source>
</evidence>
<accession>A0A1B2F9L6</accession>
<dbReference type="SUPFAM" id="SSF46785">
    <property type="entry name" value="Winged helix' DNA-binding domain"/>
    <property type="match status" value="1"/>
</dbReference>
<dbReference type="SUPFAM" id="SSF53850">
    <property type="entry name" value="Periplasmic binding protein-like II"/>
    <property type="match status" value="1"/>
</dbReference>
<dbReference type="Gene3D" id="1.10.10.10">
    <property type="entry name" value="Winged helix-like DNA-binding domain superfamily/Winged helix DNA-binding domain"/>
    <property type="match status" value="1"/>
</dbReference>
<dbReference type="InterPro" id="IPR036390">
    <property type="entry name" value="WH_DNA-bd_sf"/>
</dbReference>
<evidence type="ECO:0000259" key="5">
    <source>
        <dbReference type="PROSITE" id="PS50931"/>
    </source>
</evidence>
<dbReference type="GO" id="GO:0000976">
    <property type="term" value="F:transcription cis-regulatory region binding"/>
    <property type="evidence" value="ECO:0007669"/>
    <property type="project" value="TreeGrafter"/>
</dbReference>
<dbReference type="CDD" id="cd05466">
    <property type="entry name" value="PBP2_LTTR_substrate"/>
    <property type="match status" value="1"/>
</dbReference>
<dbReference type="InterPro" id="IPR036388">
    <property type="entry name" value="WH-like_DNA-bd_sf"/>
</dbReference>
<evidence type="ECO:0000256" key="2">
    <source>
        <dbReference type="ARBA" id="ARBA00023015"/>
    </source>
</evidence>
<name>A0A1B2F9L6_PSEPU</name>
<dbReference type="InterPro" id="IPR005119">
    <property type="entry name" value="LysR_subst-bd"/>
</dbReference>
<comment type="similarity">
    <text evidence="1">Belongs to the LysR transcriptional regulatory family.</text>
</comment>
<keyword evidence="4" id="KW-0804">Transcription</keyword>
<dbReference type="EMBL" id="CP016634">
    <property type="protein sequence ID" value="ANY88835.1"/>
    <property type="molecule type" value="Genomic_DNA"/>
</dbReference>
<dbReference type="PROSITE" id="PS50931">
    <property type="entry name" value="HTH_LYSR"/>
    <property type="match status" value="1"/>
</dbReference>
<evidence type="ECO:0000256" key="1">
    <source>
        <dbReference type="ARBA" id="ARBA00009437"/>
    </source>
</evidence>
<keyword evidence="2" id="KW-0805">Transcription regulation</keyword>
<gene>
    <name evidence="6" type="primary">gltR_4</name>
    <name evidence="6" type="ORF">IEC33019_3308</name>
</gene>
<dbReference type="InterPro" id="IPR000847">
    <property type="entry name" value="LysR_HTH_N"/>
</dbReference>
<sequence>MPVGFMIASACWYCSTGDVLRRGLGIIVQRLRARRPTIKTVGLEQEKLIMNLRFLETFVWVARLKSFRLTAEKLFTTQASVSSRIAALEADLGVKLLLRDSRGVSLTPEGSKVLEYAERMLDTAKAMKQSLDSDRTKVGRIRIGVMDTVIHTWMSALVAELTERYPQVEIELVADTALNLREQLQKGFLDVILQTDLLRQESIRSLDLARYPMGWIVAAGSAQQRDYASLAELAHERIVTFSKNSRPHQEVLSLLQAAGAETPRLNCLNSVAAITRLLRDGFGIGALPPALVDAELARGELVLLGGLQPPPSLELVVAWQTGVALVEEVVSLCRQVLERYAQDAGEQRIVLV</sequence>